<dbReference type="Proteomes" id="UP000249081">
    <property type="component" value="Unassembled WGS sequence"/>
</dbReference>
<dbReference type="EMBL" id="QBMN01000040">
    <property type="protein sequence ID" value="PZO42856.1"/>
    <property type="molecule type" value="Genomic_DNA"/>
</dbReference>
<comment type="caution">
    <text evidence="1">The sequence shown here is derived from an EMBL/GenBank/DDBJ whole genome shotgun (WGS) entry which is preliminary data.</text>
</comment>
<dbReference type="Gene3D" id="1.25.40.10">
    <property type="entry name" value="Tetratricopeptide repeat domain"/>
    <property type="match status" value="1"/>
</dbReference>
<name>A0A2W4WD89_9CYAN</name>
<evidence type="ECO:0000313" key="1">
    <source>
        <dbReference type="EMBL" id="PZO42856.1"/>
    </source>
</evidence>
<sequence>MYDLVAAALGAQQLTQAAQMLKQWQQKNPQDPWLKLAMGQYWEAKAELEKAQVTYTRLLQNTANSKVIGQAREGVQRVRDQLAQQREHNLSAAKQQPGAEAAAVLILEPVTGDRREAAVQGLARVMQIDAYTARTRLPSKNWRLLRAGPAGELQYLCEQLRAEGAPARWVKVKQIKALPTFRVQAIQAVDPQVTLTCHNSAGQKGTIQLAWGDITQWVVGQLPIYESVVDLDARGRLKRKDATQDYGEIIDWHLHGRGCILRFCDRAYRYRDAIPLPPADSFPSPLIATVAWKAMKRYFEDCITPAPRADFTGFGESALDLLELLPPFDSYVDLGRSLPSPWDGAFHLYSALRFLTQTKRAEDA</sequence>
<reference evidence="2" key="1">
    <citation type="submission" date="2018-04" db="EMBL/GenBank/DDBJ databases">
        <authorList>
            <person name="Cornet L."/>
        </authorList>
    </citation>
    <scope>NUCLEOTIDE SEQUENCE [LARGE SCALE GENOMIC DNA]</scope>
</reference>
<accession>A0A2W4WD89</accession>
<dbReference type="AlphaFoldDB" id="A0A2W4WD89"/>
<gene>
    <name evidence="1" type="ORF">DCF17_07675</name>
</gene>
<proteinExistence type="predicted"/>
<evidence type="ECO:0000313" key="2">
    <source>
        <dbReference type="Proteomes" id="UP000249081"/>
    </source>
</evidence>
<protein>
    <submittedName>
        <fullName evidence="1">Cyclic nucleotide-binding protein</fullName>
    </submittedName>
</protein>
<reference evidence="1 2" key="2">
    <citation type="submission" date="2018-06" db="EMBL/GenBank/DDBJ databases">
        <title>Metagenomic assembly of (sub)arctic Cyanobacteria and their associated microbiome from non-axenic cultures.</title>
        <authorList>
            <person name="Baurain D."/>
        </authorList>
    </citation>
    <scope>NUCLEOTIDE SEQUENCE [LARGE SCALE GENOMIC DNA]</scope>
    <source>
        <strain evidence="1">ULC041bin1</strain>
    </source>
</reference>
<organism evidence="1 2">
    <name type="scientific">Shackletoniella antarctica</name>
    <dbReference type="NCBI Taxonomy" id="268115"/>
    <lineage>
        <taxon>Bacteria</taxon>
        <taxon>Bacillati</taxon>
        <taxon>Cyanobacteriota</taxon>
        <taxon>Cyanophyceae</taxon>
        <taxon>Oculatellales</taxon>
        <taxon>Oculatellaceae</taxon>
        <taxon>Shackletoniella</taxon>
    </lineage>
</organism>
<dbReference type="InterPro" id="IPR011990">
    <property type="entry name" value="TPR-like_helical_dom_sf"/>
</dbReference>